<evidence type="ECO:0000256" key="2">
    <source>
        <dbReference type="ARBA" id="ARBA00005992"/>
    </source>
</evidence>
<proteinExistence type="inferred from homology"/>
<dbReference type="PANTHER" id="PTHR30582:SF24">
    <property type="entry name" value="L,D-TRANSPEPTIDASE ERFK_SRFK-RELATED"/>
    <property type="match status" value="1"/>
</dbReference>
<dbReference type="CDD" id="cd16913">
    <property type="entry name" value="YkuD_like"/>
    <property type="match status" value="1"/>
</dbReference>
<evidence type="ECO:0000256" key="6">
    <source>
        <dbReference type="ARBA" id="ARBA00022960"/>
    </source>
</evidence>
<dbReference type="SUPFAM" id="SSF141523">
    <property type="entry name" value="L,D-transpeptidase catalytic domain-like"/>
    <property type="match status" value="1"/>
</dbReference>
<dbReference type="AlphaFoldDB" id="A0A1H8QAN0"/>
<dbReference type="UniPathway" id="UPA00219"/>
<name>A0A1H8QAN0_9GAMM</name>
<dbReference type="PROSITE" id="PS52029">
    <property type="entry name" value="LD_TPASE"/>
    <property type="match status" value="1"/>
</dbReference>
<evidence type="ECO:0000256" key="10">
    <source>
        <dbReference type="SAM" id="MobiDB-lite"/>
    </source>
</evidence>
<evidence type="ECO:0000256" key="7">
    <source>
        <dbReference type="ARBA" id="ARBA00022984"/>
    </source>
</evidence>
<keyword evidence="8 9" id="KW-0961">Cell wall biogenesis/degradation</keyword>
<dbReference type="GO" id="GO:0016757">
    <property type="term" value="F:glycosyltransferase activity"/>
    <property type="evidence" value="ECO:0007669"/>
    <property type="project" value="UniProtKB-KW"/>
</dbReference>
<keyword evidence="4" id="KW-0808">Transferase</keyword>
<comment type="pathway">
    <text evidence="1 9">Cell wall biogenesis; peptidoglycan biosynthesis.</text>
</comment>
<comment type="similarity">
    <text evidence="2">Belongs to the YkuD family.</text>
</comment>
<dbReference type="STRING" id="406100.SAMN04488052_101437"/>
<reference evidence="12 13" key="1">
    <citation type="submission" date="2016-10" db="EMBL/GenBank/DDBJ databases">
        <authorList>
            <person name="de Groot N.N."/>
        </authorList>
    </citation>
    <scope>NUCLEOTIDE SEQUENCE [LARGE SCALE GENOMIC DNA]</scope>
    <source>
        <strain evidence="12 13">CGMCC 1.6291</strain>
    </source>
</reference>
<dbReference type="GO" id="GO:0005576">
    <property type="term" value="C:extracellular region"/>
    <property type="evidence" value="ECO:0007669"/>
    <property type="project" value="TreeGrafter"/>
</dbReference>
<accession>A0A1H8QAN0</accession>
<dbReference type="OrthoDB" id="9787225at2"/>
<keyword evidence="3" id="KW-0328">Glycosyltransferase</keyword>
<dbReference type="GO" id="GO:0071555">
    <property type="term" value="P:cell wall organization"/>
    <property type="evidence" value="ECO:0007669"/>
    <property type="project" value="UniProtKB-UniRule"/>
</dbReference>
<evidence type="ECO:0000256" key="9">
    <source>
        <dbReference type="PROSITE-ProRule" id="PRU01373"/>
    </source>
</evidence>
<evidence type="ECO:0000256" key="5">
    <source>
        <dbReference type="ARBA" id="ARBA00022801"/>
    </source>
</evidence>
<keyword evidence="7 9" id="KW-0573">Peptidoglycan synthesis</keyword>
<dbReference type="Gene3D" id="2.40.440.10">
    <property type="entry name" value="L,D-transpeptidase catalytic domain-like"/>
    <property type="match status" value="1"/>
</dbReference>
<dbReference type="InterPro" id="IPR050979">
    <property type="entry name" value="LD-transpeptidase"/>
</dbReference>
<feature type="active site" description="Proton donor/acceptor" evidence="9">
    <location>
        <position position="123"/>
    </location>
</feature>
<evidence type="ECO:0000256" key="1">
    <source>
        <dbReference type="ARBA" id="ARBA00004752"/>
    </source>
</evidence>
<dbReference type="InterPro" id="IPR005490">
    <property type="entry name" value="LD_TPept_cat_dom"/>
</dbReference>
<keyword evidence="6 9" id="KW-0133">Cell shape</keyword>
<gene>
    <name evidence="12" type="ORF">SAMN04488052_101437</name>
</gene>
<feature type="domain" description="L,D-TPase catalytic" evidence="11">
    <location>
        <begin position="7"/>
        <end position="163"/>
    </location>
</feature>
<sequence length="186" mass="20826">MTVLPSRWIRVHLDRQEADLLEGRTVRRQYPVSTALNGPGEEDGSFCTPRGWHVIRARIGAGVPEGGVFRGRRWTGEVCTPSLYASQPDRDWILTRILWLCGREPGRNRFGRVDTMRRYIYFHGTPDAIALGVPGSRGCIRMRNSDMLDLFDVVSAGMPVWLGAASEAPDQPDPGLFPRHANPEVT</sequence>
<protein>
    <submittedName>
        <fullName evidence="12">L,D-transpeptidase catalytic domain</fullName>
    </submittedName>
</protein>
<feature type="active site" description="Nucleophile" evidence="9">
    <location>
        <position position="139"/>
    </location>
</feature>
<dbReference type="RefSeq" id="WP_091639530.1">
    <property type="nucleotide sequence ID" value="NZ_FOEG01000001.1"/>
</dbReference>
<dbReference type="GO" id="GO:0008360">
    <property type="term" value="P:regulation of cell shape"/>
    <property type="evidence" value="ECO:0007669"/>
    <property type="project" value="UniProtKB-UniRule"/>
</dbReference>
<feature type="region of interest" description="Disordered" evidence="10">
    <location>
        <begin position="165"/>
        <end position="186"/>
    </location>
</feature>
<evidence type="ECO:0000313" key="13">
    <source>
        <dbReference type="Proteomes" id="UP000199657"/>
    </source>
</evidence>
<dbReference type="GO" id="GO:0071972">
    <property type="term" value="F:peptidoglycan L,D-transpeptidase activity"/>
    <property type="evidence" value="ECO:0007669"/>
    <property type="project" value="TreeGrafter"/>
</dbReference>
<evidence type="ECO:0000313" key="12">
    <source>
        <dbReference type="EMBL" id="SEO50813.1"/>
    </source>
</evidence>
<dbReference type="Proteomes" id="UP000199657">
    <property type="component" value="Unassembled WGS sequence"/>
</dbReference>
<dbReference type="InterPro" id="IPR038063">
    <property type="entry name" value="Transpep_catalytic_dom"/>
</dbReference>
<evidence type="ECO:0000256" key="4">
    <source>
        <dbReference type="ARBA" id="ARBA00022679"/>
    </source>
</evidence>
<dbReference type="EMBL" id="FOEG01000001">
    <property type="protein sequence ID" value="SEO50813.1"/>
    <property type="molecule type" value="Genomic_DNA"/>
</dbReference>
<evidence type="ECO:0000256" key="8">
    <source>
        <dbReference type="ARBA" id="ARBA00023316"/>
    </source>
</evidence>
<keyword evidence="5" id="KW-0378">Hydrolase</keyword>
<evidence type="ECO:0000259" key="11">
    <source>
        <dbReference type="PROSITE" id="PS52029"/>
    </source>
</evidence>
<keyword evidence="13" id="KW-1185">Reference proteome</keyword>
<dbReference type="GO" id="GO:0018104">
    <property type="term" value="P:peptidoglycan-protein cross-linking"/>
    <property type="evidence" value="ECO:0007669"/>
    <property type="project" value="TreeGrafter"/>
</dbReference>
<dbReference type="Pfam" id="PF03734">
    <property type="entry name" value="YkuD"/>
    <property type="match status" value="1"/>
</dbReference>
<organism evidence="12 13">
    <name type="scientific">Aquisalimonas asiatica</name>
    <dbReference type="NCBI Taxonomy" id="406100"/>
    <lineage>
        <taxon>Bacteria</taxon>
        <taxon>Pseudomonadati</taxon>
        <taxon>Pseudomonadota</taxon>
        <taxon>Gammaproteobacteria</taxon>
        <taxon>Chromatiales</taxon>
        <taxon>Ectothiorhodospiraceae</taxon>
        <taxon>Aquisalimonas</taxon>
    </lineage>
</organism>
<dbReference type="PANTHER" id="PTHR30582">
    <property type="entry name" value="L,D-TRANSPEPTIDASE"/>
    <property type="match status" value="1"/>
</dbReference>
<evidence type="ECO:0000256" key="3">
    <source>
        <dbReference type="ARBA" id="ARBA00022676"/>
    </source>
</evidence>